<gene>
    <name evidence="1" type="ORF">LCGC14_0601820</name>
</gene>
<protein>
    <submittedName>
        <fullName evidence="1">Uncharacterized protein</fullName>
    </submittedName>
</protein>
<accession>A0A0F9RAE2</accession>
<comment type="caution">
    <text evidence="1">The sequence shown here is derived from an EMBL/GenBank/DDBJ whole genome shotgun (WGS) entry which is preliminary data.</text>
</comment>
<organism evidence="1">
    <name type="scientific">marine sediment metagenome</name>
    <dbReference type="NCBI Taxonomy" id="412755"/>
    <lineage>
        <taxon>unclassified sequences</taxon>
        <taxon>metagenomes</taxon>
        <taxon>ecological metagenomes</taxon>
    </lineage>
</organism>
<sequence length="59" mass="6744">MKLLEIEECQECHMYKNISLISEFCINACHPKYDVSTGAAVIRSIDRIDPDCPLAEKEE</sequence>
<dbReference type="AlphaFoldDB" id="A0A0F9RAE2"/>
<evidence type="ECO:0000313" key="1">
    <source>
        <dbReference type="EMBL" id="KKN53485.1"/>
    </source>
</evidence>
<dbReference type="EMBL" id="LAZR01000969">
    <property type="protein sequence ID" value="KKN53485.1"/>
    <property type="molecule type" value="Genomic_DNA"/>
</dbReference>
<reference evidence="1" key="1">
    <citation type="journal article" date="2015" name="Nature">
        <title>Complex archaea that bridge the gap between prokaryotes and eukaryotes.</title>
        <authorList>
            <person name="Spang A."/>
            <person name="Saw J.H."/>
            <person name="Jorgensen S.L."/>
            <person name="Zaremba-Niedzwiedzka K."/>
            <person name="Martijn J."/>
            <person name="Lind A.E."/>
            <person name="van Eijk R."/>
            <person name="Schleper C."/>
            <person name="Guy L."/>
            <person name="Ettema T.J."/>
        </authorList>
    </citation>
    <scope>NUCLEOTIDE SEQUENCE</scope>
</reference>
<name>A0A0F9RAE2_9ZZZZ</name>
<proteinExistence type="predicted"/>